<dbReference type="EMBL" id="ASWO01000007">
    <property type="protein sequence ID" value="EOT83036.1"/>
    <property type="molecule type" value="Genomic_DNA"/>
</dbReference>
<dbReference type="STRING" id="1140003.OMY_01934"/>
<feature type="transmembrane region" description="Helical" evidence="1">
    <location>
        <begin position="30"/>
        <end position="51"/>
    </location>
</feature>
<dbReference type="eggNOG" id="COG3247">
    <property type="taxonomic scope" value="Bacteria"/>
</dbReference>
<comment type="caution">
    <text evidence="2">The sequence shown here is derived from an EMBL/GenBank/DDBJ whole genome shotgun (WGS) entry which is preliminary data.</text>
</comment>
<proteinExistence type="predicted"/>
<keyword evidence="1" id="KW-1133">Transmembrane helix</keyword>
<evidence type="ECO:0000256" key="1">
    <source>
        <dbReference type="SAM" id="Phobius"/>
    </source>
</evidence>
<feature type="transmembrane region" description="Helical" evidence="1">
    <location>
        <begin position="146"/>
        <end position="168"/>
    </location>
</feature>
<dbReference type="PANTHER" id="PTHR34989:SF1">
    <property type="entry name" value="PROTEIN HDED"/>
    <property type="match status" value="1"/>
</dbReference>
<gene>
    <name evidence="2" type="ORF">I573_02149</name>
</gene>
<feature type="transmembrane region" description="Helical" evidence="1">
    <location>
        <begin position="7"/>
        <end position="24"/>
    </location>
</feature>
<dbReference type="Pfam" id="PF03729">
    <property type="entry name" value="DUF308"/>
    <property type="match status" value="2"/>
</dbReference>
<evidence type="ECO:0000313" key="2">
    <source>
        <dbReference type="EMBL" id="EOT83036.1"/>
    </source>
</evidence>
<evidence type="ECO:0008006" key="4">
    <source>
        <dbReference type="Google" id="ProtNLM"/>
    </source>
</evidence>
<evidence type="ECO:0000313" key="3">
    <source>
        <dbReference type="Proteomes" id="UP000015961"/>
    </source>
</evidence>
<accession>S0L0P9</accession>
<keyword evidence="1" id="KW-0472">Membrane</keyword>
<feature type="transmembrane region" description="Helical" evidence="1">
    <location>
        <begin position="121"/>
        <end position="140"/>
    </location>
</feature>
<dbReference type="PATRIC" id="fig|1140003.3.peg.1865"/>
<sequence>MRKFQWSYFILGIIFIFMALMAFRDPAGDLIALVIFFGFVALVKGIFELFYRKKMEEFTGSSKSWIIFMGIVDILFGLILLFNIPLGLIALPFVFSFWFILDSIGGLMIAPNFQKVSNSYYWFMLVISIIGILVGILLLFNPLSAALTLAFLVGFYFMLIGISFITAAF</sequence>
<feature type="transmembrane region" description="Helical" evidence="1">
    <location>
        <begin position="63"/>
        <end position="82"/>
    </location>
</feature>
<keyword evidence="3" id="KW-1185">Reference proteome</keyword>
<dbReference type="AlphaFoldDB" id="S0L0P9"/>
<name>S0L0P9_9ENTE</name>
<dbReference type="RefSeq" id="WP_016186366.1">
    <property type="nucleotide sequence ID" value="NZ_ASWO01000007.1"/>
</dbReference>
<feature type="transmembrane region" description="Helical" evidence="1">
    <location>
        <begin position="88"/>
        <end position="109"/>
    </location>
</feature>
<keyword evidence="1" id="KW-0812">Transmembrane</keyword>
<protein>
    <recommendedName>
        <fullName evidence="4">Acid-resistance membrane protein</fullName>
    </recommendedName>
</protein>
<dbReference type="PANTHER" id="PTHR34989">
    <property type="entry name" value="PROTEIN HDED"/>
    <property type="match status" value="1"/>
</dbReference>
<organism evidence="2 3">
    <name type="scientific">Enterococcus sulfureus ATCC 49903</name>
    <dbReference type="NCBI Taxonomy" id="1140003"/>
    <lineage>
        <taxon>Bacteria</taxon>
        <taxon>Bacillati</taxon>
        <taxon>Bacillota</taxon>
        <taxon>Bacilli</taxon>
        <taxon>Lactobacillales</taxon>
        <taxon>Enterococcaceae</taxon>
        <taxon>Enterococcus</taxon>
    </lineage>
</organism>
<dbReference type="GO" id="GO:0005886">
    <property type="term" value="C:plasma membrane"/>
    <property type="evidence" value="ECO:0007669"/>
    <property type="project" value="TreeGrafter"/>
</dbReference>
<dbReference type="InterPro" id="IPR052712">
    <property type="entry name" value="Acid_resist_chaperone_HdeD"/>
</dbReference>
<dbReference type="OrthoDB" id="2456403at2"/>
<dbReference type="Proteomes" id="UP000015961">
    <property type="component" value="Unassembled WGS sequence"/>
</dbReference>
<reference evidence="2 3" key="1">
    <citation type="submission" date="2013-03" db="EMBL/GenBank/DDBJ databases">
        <title>The Genome Sequence of Enterococcus sulfureus ATCC_49903 (PacBio/Illumina hybrid assembly).</title>
        <authorList>
            <consortium name="The Broad Institute Genomics Platform"/>
            <consortium name="The Broad Institute Genome Sequencing Center for Infectious Disease"/>
            <person name="Earl A."/>
            <person name="Russ C."/>
            <person name="Gilmore M."/>
            <person name="Surin D."/>
            <person name="Walker B."/>
            <person name="Young S."/>
            <person name="Zeng Q."/>
            <person name="Gargeya S."/>
            <person name="Fitzgerald M."/>
            <person name="Haas B."/>
            <person name="Abouelleil A."/>
            <person name="Allen A.W."/>
            <person name="Alvarado L."/>
            <person name="Arachchi H.M."/>
            <person name="Berlin A.M."/>
            <person name="Chapman S.B."/>
            <person name="Gainer-Dewar J."/>
            <person name="Goldberg J."/>
            <person name="Griggs A."/>
            <person name="Gujja S."/>
            <person name="Hansen M."/>
            <person name="Howarth C."/>
            <person name="Imamovic A."/>
            <person name="Ireland A."/>
            <person name="Larimer J."/>
            <person name="McCowan C."/>
            <person name="Murphy C."/>
            <person name="Pearson M."/>
            <person name="Poon T.W."/>
            <person name="Priest M."/>
            <person name="Roberts A."/>
            <person name="Saif S."/>
            <person name="Shea T."/>
            <person name="Sisk P."/>
            <person name="Sykes S."/>
            <person name="Wortman J."/>
            <person name="Nusbaum C."/>
            <person name="Birren B."/>
        </authorList>
    </citation>
    <scope>NUCLEOTIDE SEQUENCE [LARGE SCALE GENOMIC DNA]</scope>
    <source>
        <strain evidence="2 3">ATCC 49903</strain>
    </source>
</reference>
<dbReference type="InterPro" id="IPR005325">
    <property type="entry name" value="DUF308_memb"/>
</dbReference>